<feature type="region of interest" description="Disordered" evidence="1">
    <location>
        <begin position="96"/>
        <end position="115"/>
    </location>
</feature>
<evidence type="ECO:0000313" key="3">
    <source>
        <dbReference type="Proteomes" id="UP001318401"/>
    </source>
</evidence>
<dbReference type="Pfam" id="PF06763">
    <property type="entry name" value="Minor_tail_Z"/>
    <property type="match status" value="1"/>
</dbReference>
<evidence type="ECO:0000313" key="2">
    <source>
        <dbReference type="EMBL" id="NPT30641.1"/>
    </source>
</evidence>
<reference evidence="2 3" key="1">
    <citation type="submission" date="2018-04" db="EMBL/GenBank/DDBJ databases">
        <authorList>
            <person name="Li G."/>
            <person name="Du W."/>
            <person name="Bai Y."/>
        </authorList>
    </citation>
    <scope>NUCLEOTIDE SEQUENCE [LARGE SCALE GENOMIC DNA]</scope>
    <source>
        <strain evidence="2 3">YYYZ-3</strain>
    </source>
</reference>
<sequence>MPNLQFDIRELQKLRQRFDPKDVEKALGWAVNATAKKAATQISKDTRKRYTVSAGDIRQRLKIERYRRDVDRAILYTGRRLPLVQFKPSERWVTVNPRRRVQSGPRKGSMARRRGVSVRVRKDKSRQIVQGGWQAKGHILRRKERSDPKSQPIMRFGPSIPEMVDSPQVIEAAQDLVRQDLPQQFNDRLEYILNKKAGLA</sequence>
<comment type="caution">
    <text evidence="2">The sequence shown here is derived from an EMBL/GenBank/DDBJ whole genome shotgun (WGS) entry which is preliminary data.</text>
</comment>
<dbReference type="RefSeq" id="WP_125748305.1">
    <property type="nucleotide sequence ID" value="NZ_CP034367.1"/>
</dbReference>
<dbReference type="InterPro" id="IPR010633">
    <property type="entry name" value="Phage_lambda_GpZ"/>
</dbReference>
<accession>A0ABX2BCN7</accession>
<protein>
    <submittedName>
        <fullName evidence="2">Uncharacterized protein</fullName>
    </submittedName>
</protein>
<dbReference type="EMBL" id="QDKN01000003">
    <property type="protein sequence ID" value="NPT30641.1"/>
    <property type="molecule type" value="Genomic_DNA"/>
</dbReference>
<keyword evidence="3" id="KW-1185">Reference proteome</keyword>
<name>A0ABX2BCN7_9GAMM</name>
<gene>
    <name evidence="2" type="ORF">DDR56_08685</name>
</gene>
<proteinExistence type="predicted"/>
<organism evidence="2 3">
    <name type="scientific">Vreelandella venusta</name>
    <dbReference type="NCBI Taxonomy" id="44935"/>
    <lineage>
        <taxon>Bacteria</taxon>
        <taxon>Pseudomonadati</taxon>
        <taxon>Pseudomonadota</taxon>
        <taxon>Gammaproteobacteria</taxon>
        <taxon>Oceanospirillales</taxon>
        <taxon>Halomonadaceae</taxon>
        <taxon>Vreelandella</taxon>
    </lineage>
</organism>
<evidence type="ECO:0000256" key="1">
    <source>
        <dbReference type="SAM" id="MobiDB-lite"/>
    </source>
</evidence>
<dbReference type="Proteomes" id="UP001318401">
    <property type="component" value="Unassembled WGS sequence"/>
</dbReference>